<feature type="chain" id="PRO_5043036585" description="Secreted protein" evidence="1">
    <location>
        <begin position="27"/>
        <end position="63"/>
    </location>
</feature>
<gene>
    <name evidence="2" type="ORF">N656DRAFT_774559</name>
</gene>
<dbReference type="GeneID" id="89938418"/>
<sequence length="63" mass="6906">MHTTALRWVLFASGLVSSTGVRHASAQLTILPTQTWPAADDDGEMGQREVFEQRCGCTTQLLD</sequence>
<evidence type="ECO:0000256" key="1">
    <source>
        <dbReference type="SAM" id="SignalP"/>
    </source>
</evidence>
<accession>A0AAN6TKS2</accession>
<evidence type="ECO:0008006" key="4">
    <source>
        <dbReference type="Google" id="ProtNLM"/>
    </source>
</evidence>
<reference evidence="2" key="1">
    <citation type="journal article" date="2023" name="Mol. Phylogenet. Evol.">
        <title>Genome-scale phylogeny and comparative genomics of the fungal order Sordariales.</title>
        <authorList>
            <person name="Hensen N."/>
            <person name="Bonometti L."/>
            <person name="Westerberg I."/>
            <person name="Brannstrom I.O."/>
            <person name="Guillou S."/>
            <person name="Cros-Aarteil S."/>
            <person name="Calhoun S."/>
            <person name="Haridas S."/>
            <person name="Kuo A."/>
            <person name="Mondo S."/>
            <person name="Pangilinan J."/>
            <person name="Riley R."/>
            <person name="LaButti K."/>
            <person name="Andreopoulos B."/>
            <person name="Lipzen A."/>
            <person name="Chen C."/>
            <person name="Yan M."/>
            <person name="Daum C."/>
            <person name="Ng V."/>
            <person name="Clum A."/>
            <person name="Steindorff A."/>
            <person name="Ohm R.A."/>
            <person name="Martin F."/>
            <person name="Silar P."/>
            <person name="Natvig D.O."/>
            <person name="Lalanne C."/>
            <person name="Gautier V."/>
            <person name="Ament-Velasquez S.L."/>
            <person name="Kruys A."/>
            <person name="Hutchinson M.I."/>
            <person name="Powell A.J."/>
            <person name="Barry K."/>
            <person name="Miller A.N."/>
            <person name="Grigoriev I.V."/>
            <person name="Debuchy R."/>
            <person name="Gladieux P."/>
            <person name="Hiltunen Thoren M."/>
            <person name="Johannesson H."/>
        </authorList>
    </citation>
    <scope>NUCLEOTIDE SEQUENCE</scope>
    <source>
        <strain evidence="2">CBS 508.74</strain>
    </source>
</reference>
<keyword evidence="3" id="KW-1185">Reference proteome</keyword>
<feature type="signal peptide" evidence="1">
    <location>
        <begin position="1"/>
        <end position="26"/>
    </location>
</feature>
<evidence type="ECO:0000313" key="2">
    <source>
        <dbReference type="EMBL" id="KAK4116327.1"/>
    </source>
</evidence>
<protein>
    <recommendedName>
        <fullName evidence="4">Secreted protein</fullName>
    </recommendedName>
</protein>
<name>A0AAN6TKS2_9PEZI</name>
<dbReference type="AlphaFoldDB" id="A0AAN6TKS2"/>
<evidence type="ECO:0000313" key="3">
    <source>
        <dbReference type="Proteomes" id="UP001302812"/>
    </source>
</evidence>
<proteinExistence type="predicted"/>
<dbReference type="Proteomes" id="UP001302812">
    <property type="component" value="Unassembled WGS sequence"/>
</dbReference>
<keyword evidence="1" id="KW-0732">Signal</keyword>
<reference evidence="2" key="2">
    <citation type="submission" date="2023-05" db="EMBL/GenBank/DDBJ databases">
        <authorList>
            <consortium name="Lawrence Berkeley National Laboratory"/>
            <person name="Steindorff A."/>
            <person name="Hensen N."/>
            <person name="Bonometti L."/>
            <person name="Westerberg I."/>
            <person name="Brannstrom I.O."/>
            <person name="Guillou S."/>
            <person name="Cros-Aarteil S."/>
            <person name="Calhoun S."/>
            <person name="Haridas S."/>
            <person name="Kuo A."/>
            <person name="Mondo S."/>
            <person name="Pangilinan J."/>
            <person name="Riley R."/>
            <person name="Labutti K."/>
            <person name="Andreopoulos B."/>
            <person name="Lipzen A."/>
            <person name="Chen C."/>
            <person name="Yanf M."/>
            <person name="Daum C."/>
            <person name="Ng V."/>
            <person name="Clum A."/>
            <person name="Ohm R."/>
            <person name="Martin F."/>
            <person name="Silar P."/>
            <person name="Natvig D."/>
            <person name="Lalanne C."/>
            <person name="Gautier V."/>
            <person name="Ament-Velasquez S.L."/>
            <person name="Kruys A."/>
            <person name="Hutchinson M.I."/>
            <person name="Powell A.J."/>
            <person name="Barry K."/>
            <person name="Miller A.N."/>
            <person name="Grigoriev I.V."/>
            <person name="Debuchy R."/>
            <person name="Gladieux P."/>
            <person name="Thoren M.H."/>
            <person name="Johannesson H."/>
        </authorList>
    </citation>
    <scope>NUCLEOTIDE SEQUENCE</scope>
    <source>
        <strain evidence="2">CBS 508.74</strain>
    </source>
</reference>
<comment type="caution">
    <text evidence="2">The sequence shown here is derived from an EMBL/GenBank/DDBJ whole genome shotgun (WGS) entry which is preliminary data.</text>
</comment>
<organism evidence="2 3">
    <name type="scientific">Canariomyces notabilis</name>
    <dbReference type="NCBI Taxonomy" id="2074819"/>
    <lineage>
        <taxon>Eukaryota</taxon>
        <taxon>Fungi</taxon>
        <taxon>Dikarya</taxon>
        <taxon>Ascomycota</taxon>
        <taxon>Pezizomycotina</taxon>
        <taxon>Sordariomycetes</taxon>
        <taxon>Sordariomycetidae</taxon>
        <taxon>Sordariales</taxon>
        <taxon>Chaetomiaceae</taxon>
        <taxon>Canariomyces</taxon>
    </lineage>
</organism>
<dbReference type="RefSeq" id="XP_064673897.1">
    <property type="nucleotide sequence ID" value="XM_064814293.1"/>
</dbReference>
<dbReference type="EMBL" id="MU853333">
    <property type="protein sequence ID" value="KAK4116327.1"/>
    <property type="molecule type" value="Genomic_DNA"/>
</dbReference>